<keyword evidence="3" id="KW-1185">Reference proteome</keyword>
<dbReference type="InterPro" id="IPR036291">
    <property type="entry name" value="NAD(P)-bd_dom_sf"/>
</dbReference>
<feature type="domain" description="NAD(P)-binding" evidence="1">
    <location>
        <begin position="24"/>
        <end position="336"/>
    </location>
</feature>
<dbReference type="InterPro" id="IPR013445">
    <property type="entry name" value="CDP_4_6_deHydtase"/>
</dbReference>
<organism evidence="2 3">
    <name type="scientific">Desulfocucumis palustris</name>
    <dbReference type="NCBI Taxonomy" id="1898651"/>
    <lineage>
        <taxon>Bacteria</taxon>
        <taxon>Bacillati</taxon>
        <taxon>Bacillota</taxon>
        <taxon>Clostridia</taxon>
        <taxon>Eubacteriales</taxon>
        <taxon>Desulfocucumaceae</taxon>
        <taxon>Desulfocucumis</taxon>
    </lineage>
</organism>
<dbReference type="NCBIfam" id="TIGR02622">
    <property type="entry name" value="CDP_4_6_dhtase"/>
    <property type="match status" value="1"/>
</dbReference>
<dbReference type="Gene3D" id="3.90.25.10">
    <property type="entry name" value="UDP-galactose 4-epimerase, domain 1"/>
    <property type="match status" value="1"/>
</dbReference>
<dbReference type="InterPro" id="IPR016040">
    <property type="entry name" value="NAD(P)-bd_dom"/>
</dbReference>
<dbReference type="Proteomes" id="UP000239549">
    <property type="component" value="Unassembled WGS sequence"/>
</dbReference>
<protein>
    <submittedName>
        <fullName evidence="2">CDP-glucose 4,6-dehydratase</fullName>
    </submittedName>
</protein>
<dbReference type="SUPFAM" id="SSF51735">
    <property type="entry name" value="NAD(P)-binding Rossmann-fold domains"/>
    <property type="match status" value="1"/>
</dbReference>
<dbReference type="EMBL" id="BFAV01000019">
    <property type="protein sequence ID" value="GBF32289.1"/>
    <property type="molecule type" value="Genomic_DNA"/>
</dbReference>
<reference evidence="3" key="1">
    <citation type="submission" date="2018-02" db="EMBL/GenBank/DDBJ databases">
        <title>Genome sequence of Desulfocucumis palustris strain NAW-5.</title>
        <authorList>
            <person name="Watanabe M."/>
            <person name="Kojima H."/>
            <person name="Fukui M."/>
        </authorList>
    </citation>
    <scope>NUCLEOTIDE SEQUENCE [LARGE SCALE GENOMIC DNA]</scope>
    <source>
        <strain evidence="3">NAW-5</strain>
    </source>
</reference>
<name>A0A2L2X7X0_9FIRM</name>
<dbReference type="CDD" id="cd05252">
    <property type="entry name" value="CDP_GD_SDR_e"/>
    <property type="match status" value="1"/>
</dbReference>
<accession>A0A2L2X7X0</accession>
<evidence type="ECO:0000259" key="1">
    <source>
        <dbReference type="Pfam" id="PF16363"/>
    </source>
</evidence>
<sequence>MEFGKGSVEGMAMKFSFWNGRRVLITGHTGFKGSWLSLWLHKLNAEVIGYSLSPPTKPSLYDLAKVGKKVVSIHGDVRDRDSLLATIQKYRPEVIFHMAAQSLVKKSFLDPVGTFETNIMGTVNLLEAVRHVDSARVVVNVTSDKCYANREWVWGYRENDPMGGVDPYSSSKGCSELITSAFRESYFNTGYCGQRKVAVASVRAGNVIGGGDWAEDRLIPDCIRAIMNNKPIYIRYPDAVRPWQHVLEPLFGYLLLARRLHEDGPNSSGGWNFGPNDSDSKTVRWMVNHIVNIWGGNARWEIDQGNKVYEANYLKLDCSKARSILGWYPQWNLTQSLVNTIKWYKSYFGNEDMLESTLNQIDSYQVTLGHNVG</sequence>
<evidence type="ECO:0000313" key="3">
    <source>
        <dbReference type="Proteomes" id="UP000239549"/>
    </source>
</evidence>
<gene>
    <name evidence="2" type="ORF">DCCM_0483</name>
</gene>
<proteinExistence type="predicted"/>
<dbReference type="Pfam" id="PF16363">
    <property type="entry name" value="GDP_Man_Dehyd"/>
    <property type="match status" value="1"/>
</dbReference>
<evidence type="ECO:0000313" key="2">
    <source>
        <dbReference type="EMBL" id="GBF32289.1"/>
    </source>
</evidence>
<dbReference type="PANTHER" id="PTHR43000">
    <property type="entry name" value="DTDP-D-GLUCOSE 4,6-DEHYDRATASE-RELATED"/>
    <property type="match status" value="1"/>
</dbReference>
<comment type="caution">
    <text evidence="2">The sequence shown here is derived from an EMBL/GenBank/DDBJ whole genome shotgun (WGS) entry which is preliminary data.</text>
</comment>
<dbReference type="AlphaFoldDB" id="A0A2L2X7X0"/>
<dbReference type="Gene3D" id="3.40.50.720">
    <property type="entry name" value="NAD(P)-binding Rossmann-like Domain"/>
    <property type="match status" value="1"/>
</dbReference>